<dbReference type="Gene3D" id="1.10.443.10">
    <property type="entry name" value="Intergrase catalytic core"/>
    <property type="match status" value="1"/>
</dbReference>
<dbReference type="InterPro" id="IPR010998">
    <property type="entry name" value="Integrase_recombinase_N"/>
</dbReference>
<dbReference type="GO" id="GO:0006310">
    <property type="term" value="P:DNA recombination"/>
    <property type="evidence" value="ECO:0007669"/>
    <property type="project" value="UniProtKB-KW"/>
</dbReference>
<dbReference type="PROSITE" id="PS51898">
    <property type="entry name" value="TYR_RECOMBINASE"/>
    <property type="match status" value="1"/>
</dbReference>
<dbReference type="AlphaFoldDB" id="A0A2M9G3Z1"/>
<feature type="region of interest" description="Disordered" evidence="6">
    <location>
        <begin position="73"/>
        <end position="94"/>
    </location>
</feature>
<organism evidence="9 10">
    <name type="scientific">Minwuia thermotolerans</name>
    <dbReference type="NCBI Taxonomy" id="2056226"/>
    <lineage>
        <taxon>Bacteria</taxon>
        <taxon>Pseudomonadati</taxon>
        <taxon>Pseudomonadota</taxon>
        <taxon>Alphaproteobacteria</taxon>
        <taxon>Minwuiales</taxon>
        <taxon>Minwuiaceae</taxon>
        <taxon>Minwuia</taxon>
    </lineage>
</organism>
<keyword evidence="4" id="KW-0233">DNA recombination</keyword>
<evidence type="ECO:0000256" key="5">
    <source>
        <dbReference type="PROSITE-ProRule" id="PRU01248"/>
    </source>
</evidence>
<dbReference type="Proteomes" id="UP000229498">
    <property type="component" value="Unassembled WGS sequence"/>
</dbReference>
<evidence type="ECO:0000313" key="9">
    <source>
        <dbReference type="EMBL" id="PJK30435.1"/>
    </source>
</evidence>
<evidence type="ECO:0000256" key="2">
    <source>
        <dbReference type="ARBA" id="ARBA00022908"/>
    </source>
</evidence>
<dbReference type="PANTHER" id="PTHR30629:SF2">
    <property type="entry name" value="PROPHAGE INTEGRASE INTS-RELATED"/>
    <property type="match status" value="1"/>
</dbReference>
<keyword evidence="10" id="KW-1185">Reference proteome</keyword>
<protein>
    <recommendedName>
        <fullName evidence="11">Integrase</fullName>
    </recommendedName>
</protein>
<dbReference type="Gene3D" id="3.30.160.390">
    <property type="entry name" value="Integrase, DNA-binding domain"/>
    <property type="match status" value="1"/>
</dbReference>
<comment type="similarity">
    <text evidence="1">Belongs to the 'phage' integrase family.</text>
</comment>
<dbReference type="InterPro" id="IPR044068">
    <property type="entry name" value="CB"/>
</dbReference>
<reference evidence="9 10" key="1">
    <citation type="submission" date="2017-11" db="EMBL/GenBank/DDBJ databases">
        <title>Draft genome sequence of Rhizobiales bacterium SY3-13.</title>
        <authorList>
            <person name="Sun C."/>
        </authorList>
    </citation>
    <scope>NUCLEOTIDE SEQUENCE [LARGE SCALE GENOMIC DNA]</scope>
    <source>
        <strain evidence="9 10">SY3-13</strain>
    </source>
</reference>
<evidence type="ECO:0000256" key="4">
    <source>
        <dbReference type="ARBA" id="ARBA00023172"/>
    </source>
</evidence>
<name>A0A2M9G3Z1_9PROT</name>
<feature type="region of interest" description="Disordered" evidence="6">
    <location>
        <begin position="330"/>
        <end position="352"/>
    </location>
</feature>
<dbReference type="Pfam" id="PF00589">
    <property type="entry name" value="Phage_integrase"/>
    <property type="match status" value="1"/>
</dbReference>
<comment type="caution">
    <text evidence="9">The sequence shown here is derived from an EMBL/GenBank/DDBJ whole genome shotgun (WGS) entry which is preliminary data.</text>
</comment>
<dbReference type="PROSITE" id="PS51900">
    <property type="entry name" value="CB"/>
    <property type="match status" value="1"/>
</dbReference>
<dbReference type="GO" id="GO:0015074">
    <property type="term" value="P:DNA integration"/>
    <property type="evidence" value="ECO:0007669"/>
    <property type="project" value="UniProtKB-KW"/>
</dbReference>
<dbReference type="SUPFAM" id="SSF56349">
    <property type="entry name" value="DNA breaking-rejoining enzymes"/>
    <property type="match status" value="1"/>
</dbReference>
<dbReference type="InterPro" id="IPR025166">
    <property type="entry name" value="Integrase_DNA_bind_dom"/>
</dbReference>
<dbReference type="InterPro" id="IPR011010">
    <property type="entry name" value="DNA_brk_join_enz"/>
</dbReference>
<dbReference type="InterPro" id="IPR050808">
    <property type="entry name" value="Phage_Integrase"/>
</dbReference>
<dbReference type="EMBL" id="PHIG01000026">
    <property type="protein sequence ID" value="PJK30435.1"/>
    <property type="molecule type" value="Genomic_DNA"/>
</dbReference>
<dbReference type="InterPro" id="IPR002104">
    <property type="entry name" value="Integrase_catalytic"/>
</dbReference>
<dbReference type="Gene3D" id="1.10.150.130">
    <property type="match status" value="1"/>
</dbReference>
<dbReference type="GO" id="GO:0003677">
    <property type="term" value="F:DNA binding"/>
    <property type="evidence" value="ECO:0007669"/>
    <property type="project" value="UniProtKB-UniRule"/>
</dbReference>
<feature type="domain" description="Core-binding (CB)" evidence="8">
    <location>
        <begin position="102"/>
        <end position="201"/>
    </location>
</feature>
<proteinExistence type="inferred from homology"/>
<evidence type="ECO:0008006" key="11">
    <source>
        <dbReference type="Google" id="ProtNLM"/>
    </source>
</evidence>
<sequence>MRGISMAKITKRTVDASAPDPARRYYVWDDRITGFGLLVLPSGVKSYIYRYRTAEGRERRATIGKHGEWTADQARERADQMRQARKEGRDPLDEKATARAALTVNDVLDRYLASARFLEKAPSTQAIDRGRIERHLRPLLGRSFVDRLRPEDVRRALADITAGKTAAKVKTKKRGLARVTGGATTARDTIGLLRAILNWAVSEDLAAGNPAAAVKLPSAGRRETFLEGKDDYARLFKTLDRMQAEKRLRAPVAEAIRVIALTGARRGEIAGLTWGQVDLKAGRLVIPPAGHKSGRRTGKPRVIELPAAAQAIIARQPGGEPGDYVFPPAPSGQGRRARKAGTVAEKPAGPVDLSHPWRTIRVEAELPEGIGLHGLRHSLASHMAMAGAQAAEIQAAMGHATIAMSARYVHWATDAQRKLAERAASVALAGLAKASGDDSADVVSLPGAGK</sequence>
<accession>A0A2M9G3Z1</accession>
<dbReference type="OrthoDB" id="7298605at2"/>
<evidence type="ECO:0000256" key="6">
    <source>
        <dbReference type="SAM" id="MobiDB-lite"/>
    </source>
</evidence>
<evidence type="ECO:0000256" key="3">
    <source>
        <dbReference type="ARBA" id="ARBA00023125"/>
    </source>
</evidence>
<gene>
    <name evidence="9" type="ORF">CVT23_06725</name>
</gene>
<dbReference type="InterPro" id="IPR013762">
    <property type="entry name" value="Integrase-like_cat_sf"/>
</dbReference>
<dbReference type="CDD" id="cd00796">
    <property type="entry name" value="INT_Rci_Hp1_C"/>
    <property type="match status" value="1"/>
</dbReference>
<dbReference type="PANTHER" id="PTHR30629">
    <property type="entry name" value="PROPHAGE INTEGRASE"/>
    <property type="match status" value="1"/>
</dbReference>
<evidence type="ECO:0000313" key="10">
    <source>
        <dbReference type="Proteomes" id="UP000229498"/>
    </source>
</evidence>
<dbReference type="Pfam" id="PF13356">
    <property type="entry name" value="Arm-DNA-bind_3"/>
    <property type="match status" value="1"/>
</dbReference>
<evidence type="ECO:0000259" key="7">
    <source>
        <dbReference type="PROSITE" id="PS51898"/>
    </source>
</evidence>
<keyword evidence="2" id="KW-0229">DNA integration</keyword>
<keyword evidence="3 5" id="KW-0238">DNA-binding</keyword>
<feature type="domain" description="Tyr recombinase" evidence="7">
    <location>
        <begin position="234"/>
        <end position="421"/>
    </location>
</feature>
<evidence type="ECO:0000256" key="1">
    <source>
        <dbReference type="ARBA" id="ARBA00008857"/>
    </source>
</evidence>
<dbReference type="InterPro" id="IPR038488">
    <property type="entry name" value="Integrase_DNA-bd_sf"/>
</dbReference>
<evidence type="ECO:0000259" key="8">
    <source>
        <dbReference type="PROSITE" id="PS51900"/>
    </source>
</evidence>